<keyword evidence="2" id="KW-1185">Reference proteome</keyword>
<dbReference type="EMBL" id="JYDP01000029">
    <property type="protein sequence ID" value="KRZ13823.1"/>
    <property type="molecule type" value="Genomic_DNA"/>
</dbReference>
<name>A0A0V1HU26_9BILA</name>
<reference evidence="1 2" key="1">
    <citation type="submission" date="2015-01" db="EMBL/GenBank/DDBJ databases">
        <title>Evolution of Trichinella species and genotypes.</title>
        <authorList>
            <person name="Korhonen P.K."/>
            <person name="Edoardo P."/>
            <person name="Giuseppe L.R."/>
            <person name="Gasser R.B."/>
        </authorList>
    </citation>
    <scope>NUCLEOTIDE SEQUENCE [LARGE SCALE GENOMIC DNA]</scope>
    <source>
        <strain evidence="1">ISS1029</strain>
    </source>
</reference>
<dbReference type="Proteomes" id="UP000055024">
    <property type="component" value="Unassembled WGS sequence"/>
</dbReference>
<protein>
    <submittedName>
        <fullName evidence="1">Uncharacterized protein</fullName>
    </submittedName>
</protein>
<dbReference type="OrthoDB" id="5917660at2759"/>
<sequence>MATRVIYLELVSSLTAQRIIQSDNFTSYKEIEQNLNELVRETHRTLTSKRIEWKYITPAAP</sequence>
<evidence type="ECO:0000313" key="2">
    <source>
        <dbReference type="Proteomes" id="UP000055024"/>
    </source>
</evidence>
<organism evidence="1 2">
    <name type="scientific">Trichinella zimbabwensis</name>
    <dbReference type="NCBI Taxonomy" id="268475"/>
    <lineage>
        <taxon>Eukaryota</taxon>
        <taxon>Metazoa</taxon>
        <taxon>Ecdysozoa</taxon>
        <taxon>Nematoda</taxon>
        <taxon>Enoplea</taxon>
        <taxon>Dorylaimia</taxon>
        <taxon>Trichinellida</taxon>
        <taxon>Trichinellidae</taxon>
        <taxon>Trichinella</taxon>
    </lineage>
</organism>
<accession>A0A0V1HU26</accession>
<dbReference type="AlphaFoldDB" id="A0A0V1HU26"/>
<gene>
    <name evidence="1" type="ORF">T11_8865</name>
</gene>
<evidence type="ECO:0000313" key="1">
    <source>
        <dbReference type="EMBL" id="KRZ13823.1"/>
    </source>
</evidence>
<proteinExistence type="predicted"/>
<comment type="caution">
    <text evidence="1">The sequence shown here is derived from an EMBL/GenBank/DDBJ whole genome shotgun (WGS) entry which is preliminary data.</text>
</comment>